<proteinExistence type="predicted"/>
<dbReference type="AlphaFoldDB" id="G0JNM4"/>
<reference evidence="1 2" key="1">
    <citation type="journal article" date="2011" name="J. Bacteriol.">
        <title>Draft genome of the psychrotolerant acidophile Acidithiobacillus ferrivorans SS3.</title>
        <authorList>
            <person name="Liljeqvist M."/>
            <person name="Valdes J."/>
            <person name="Holmes D.S."/>
            <person name="Dopson M."/>
        </authorList>
    </citation>
    <scope>NUCLEOTIDE SEQUENCE [LARGE SCALE GENOMIC DNA]</scope>
    <source>
        <strain evidence="1 2">SS3</strain>
    </source>
</reference>
<dbReference type="KEGG" id="afi:Acife_2251"/>
<dbReference type="EMBL" id="CP002985">
    <property type="protein sequence ID" value="AEM48363.1"/>
    <property type="molecule type" value="Genomic_DNA"/>
</dbReference>
<evidence type="ECO:0000313" key="1">
    <source>
        <dbReference type="EMBL" id="AEM48363.1"/>
    </source>
</evidence>
<name>G0JNM4_9PROT</name>
<dbReference type="Proteomes" id="UP000009220">
    <property type="component" value="Chromosome"/>
</dbReference>
<dbReference type="HOGENOM" id="CLU_682959_0_0_6"/>
<organism evidence="1 2">
    <name type="scientific">Acidithiobacillus ferrivorans SS3</name>
    <dbReference type="NCBI Taxonomy" id="743299"/>
    <lineage>
        <taxon>Bacteria</taxon>
        <taxon>Pseudomonadati</taxon>
        <taxon>Pseudomonadota</taxon>
        <taxon>Acidithiobacillia</taxon>
        <taxon>Acidithiobacillales</taxon>
        <taxon>Acidithiobacillaceae</taxon>
        <taxon>Acidithiobacillus</taxon>
    </lineage>
</organism>
<dbReference type="eggNOG" id="COG0846">
    <property type="taxonomic scope" value="Bacteria"/>
</dbReference>
<sequence length="390" mass="43283">MGNNNLSTASFEIDHNVYVLGAGFSKDAGLPLLTTFLASMREARASGQLNSLENDAIDALLEYRLHASLAASRVPINPDNIEDLLSLVLATPVSVTTDSQRNIARELPIAIGATLSYRQKLYFQKSPTRIVQTNTEPDHERWLIPQHQVGDIQRQVPLYDLYVALMCGYFNKTTAQKDTIITFNYDTLIEDALTRMKVLYNYGYSSANLINHGKCQAGLSGHLTLFDAPTDSIPLLKLHGSINWADGEPDSSTGLVPRLFYDSYDELVAEDAVPLIEPPTWRKGGNDILRTVWDKAVNALQIATRIIFIGYSAPATDPHFRFLMAAGLAKNICLSKVVVVNPDDKVSEDIQQTIALQGGVFERYPTANDFFSIYSDNINRKPPYWTKPPG</sequence>
<protein>
    <submittedName>
        <fullName evidence="1">Uncharacterized protein</fullName>
    </submittedName>
</protein>
<dbReference type="STRING" id="743299.Acife_2251"/>
<accession>G0JNM4</accession>
<dbReference type="Pfam" id="PF13289">
    <property type="entry name" value="SIR2_2"/>
    <property type="match status" value="1"/>
</dbReference>
<evidence type="ECO:0000313" key="2">
    <source>
        <dbReference type="Proteomes" id="UP000009220"/>
    </source>
</evidence>
<dbReference type="RefSeq" id="WP_014029614.1">
    <property type="nucleotide sequence ID" value="NC_015942.1"/>
</dbReference>
<gene>
    <name evidence="1" type="ORF">Acife_2251</name>
</gene>